<dbReference type="Pfam" id="PF13937">
    <property type="entry name" value="DUF4212"/>
    <property type="match status" value="1"/>
</dbReference>
<proteinExistence type="predicted"/>
<keyword evidence="4" id="KW-1185">Reference proteome</keyword>
<sequence length="89" mass="10064">MTPEKRADYWRAHLNLLTLLLFIGFGASYGCGILLVEPLNALEFGGYRLGFWFAQQGSLFVFVVLVFVYAVLMQRLDRVYHATDADDAA</sequence>
<dbReference type="InterPro" id="IPR019886">
    <property type="entry name" value="Na_symporter_ssu"/>
</dbReference>
<keyword evidence="1" id="KW-0812">Transmembrane</keyword>
<accession>A0A1H3AST6</accession>
<gene>
    <name evidence="3" type="ORF">SAMN05421644_101101</name>
</gene>
<evidence type="ECO:0000259" key="2">
    <source>
        <dbReference type="Pfam" id="PF13937"/>
    </source>
</evidence>
<dbReference type="RefSeq" id="WP_091331444.1">
    <property type="nucleotide sequence ID" value="NZ_FNOW01000001.1"/>
</dbReference>
<keyword evidence="1" id="KW-0472">Membrane</keyword>
<organism evidence="3 4">
    <name type="scientific">Allochromatium warmingii</name>
    <name type="common">Chromatium warmingii</name>
    <dbReference type="NCBI Taxonomy" id="61595"/>
    <lineage>
        <taxon>Bacteria</taxon>
        <taxon>Pseudomonadati</taxon>
        <taxon>Pseudomonadota</taxon>
        <taxon>Gammaproteobacteria</taxon>
        <taxon>Chromatiales</taxon>
        <taxon>Chromatiaceae</taxon>
        <taxon>Allochromatium</taxon>
    </lineage>
</organism>
<dbReference type="AlphaFoldDB" id="A0A1H3AST6"/>
<name>A0A1H3AST6_ALLWA</name>
<feature type="transmembrane region" description="Helical" evidence="1">
    <location>
        <begin position="51"/>
        <end position="72"/>
    </location>
</feature>
<dbReference type="OrthoDB" id="9797746at2"/>
<feature type="transmembrane region" description="Helical" evidence="1">
    <location>
        <begin position="12"/>
        <end position="36"/>
    </location>
</feature>
<dbReference type="PROSITE" id="PS51257">
    <property type="entry name" value="PROKAR_LIPOPROTEIN"/>
    <property type="match status" value="1"/>
</dbReference>
<dbReference type="Proteomes" id="UP000198672">
    <property type="component" value="Unassembled WGS sequence"/>
</dbReference>
<keyword evidence="1" id="KW-1133">Transmembrane helix</keyword>
<dbReference type="NCBIfam" id="TIGR03647">
    <property type="entry name" value="Na_symport_sm"/>
    <property type="match status" value="1"/>
</dbReference>
<feature type="domain" description="Sodium symporter small subunit" evidence="2">
    <location>
        <begin position="7"/>
        <end position="81"/>
    </location>
</feature>
<protein>
    <submittedName>
        <fullName evidence="3">Putative solute:sodium symporter small subunit</fullName>
    </submittedName>
</protein>
<evidence type="ECO:0000313" key="3">
    <source>
        <dbReference type="EMBL" id="SDX32703.1"/>
    </source>
</evidence>
<evidence type="ECO:0000313" key="4">
    <source>
        <dbReference type="Proteomes" id="UP000198672"/>
    </source>
</evidence>
<reference evidence="4" key="1">
    <citation type="submission" date="2016-10" db="EMBL/GenBank/DDBJ databases">
        <authorList>
            <person name="Varghese N."/>
            <person name="Submissions S."/>
        </authorList>
    </citation>
    <scope>NUCLEOTIDE SEQUENCE [LARGE SCALE GENOMIC DNA]</scope>
    <source>
        <strain evidence="4">DSM 173</strain>
    </source>
</reference>
<evidence type="ECO:0000256" key="1">
    <source>
        <dbReference type="SAM" id="Phobius"/>
    </source>
</evidence>
<dbReference type="STRING" id="61595.SAMN05421644_101101"/>
<dbReference type="EMBL" id="FNOW01000001">
    <property type="protein sequence ID" value="SDX32703.1"/>
    <property type="molecule type" value="Genomic_DNA"/>
</dbReference>